<sequence>MTRNRLKSDQGELWLRVPVWKKALDLLLNCGPKSRESHLCPTHRRIKARNVRNFTRRLQIRWRDYCANKISFAEFDASVQGWINHVRTPIPGDYGGISWSGPLSARSSSLTLICNGSFTPSPLAGEGGDGGN</sequence>
<reference evidence="1 2" key="1">
    <citation type="submission" date="2019-03" db="EMBL/GenBank/DDBJ databases">
        <title>The genome sequence of Nitrosococcus wardiae strain D1FHST reveals the archetypal metabolic capacity of ammonia-oxidizing Gammaproteobacteria.</title>
        <authorList>
            <person name="Wang L."/>
            <person name="Lim C.K."/>
            <person name="Hanson T.E."/>
            <person name="Dang H."/>
            <person name="Klotz M.G."/>
        </authorList>
    </citation>
    <scope>NUCLEOTIDE SEQUENCE [LARGE SCALE GENOMIC DNA]</scope>
    <source>
        <strain evidence="1 2">D1FHS</strain>
    </source>
</reference>
<dbReference type="KEGG" id="nwr:E3U44_15855"/>
<dbReference type="Proteomes" id="UP000294325">
    <property type="component" value="Chromosome"/>
</dbReference>
<accession>A0A4P7C4T9</accession>
<evidence type="ECO:0000313" key="2">
    <source>
        <dbReference type="Proteomes" id="UP000294325"/>
    </source>
</evidence>
<evidence type="ECO:0000313" key="1">
    <source>
        <dbReference type="EMBL" id="QBQ55822.1"/>
    </source>
</evidence>
<dbReference type="OrthoDB" id="9793236at2"/>
<name>A0A4P7C4T9_9GAMM</name>
<protein>
    <submittedName>
        <fullName evidence="1">Uncharacterized protein</fullName>
    </submittedName>
</protein>
<dbReference type="EMBL" id="CP038033">
    <property type="protein sequence ID" value="QBQ55822.1"/>
    <property type="molecule type" value="Genomic_DNA"/>
</dbReference>
<keyword evidence="2" id="KW-1185">Reference proteome</keyword>
<dbReference type="AlphaFoldDB" id="A0A4P7C4T9"/>
<gene>
    <name evidence="1" type="ORF">E3U44_15855</name>
</gene>
<organism evidence="1 2">
    <name type="scientific">Nitrosococcus wardiae</name>
    <dbReference type="NCBI Taxonomy" id="1814290"/>
    <lineage>
        <taxon>Bacteria</taxon>
        <taxon>Pseudomonadati</taxon>
        <taxon>Pseudomonadota</taxon>
        <taxon>Gammaproteobacteria</taxon>
        <taxon>Chromatiales</taxon>
        <taxon>Chromatiaceae</taxon>
        <taxon>Nitrosococcus</taxon>
    </lineage>
</organism>
<dbReference type="RefSeq" id="WP_134359077.1">
    <property type="nucleotide sequence ID" value="NZ_CP038033.1"/>
</dbReference>
<proteinExistence type="predicted"/>